<dbReference type="Proteomes" id="UP000494206">
    <property type="component" value="Unassembled WGS sequence"/>
</dbReference>
<evidence type="ECO:0000313" key="3">
    <source>
        <dbReference type="Proteomes" id="UP000494206"/>
    </source>
</evidence>
<sequence>MDPSKKRTEALYAVTAMIIKLGLSERKRRELYRIVDTLRMHQDIMPKNLQCSEVENKAKNLSKVDYEKYDVCTNCEQRPEQRNTENHLEYNREELQRRSTDENDDEEVVYPVLEVNSEETSSDEGNSEELMETESETVSDKVLAFVAAGCYDHFTDTSIQEIRNKMYLSTQEDPTFRSEVMKLWKNDISKFNVKYYCNKCGKEVNLSRSCRKQFKLAELVSMADCASWVGKSWEITIETAARCIDRERDKYYVVYCLPSSLKNTKFAPIDEEVIENITVGFRVATNVFAEITLLARVKSAIKKQIHRKRWENKDKAEKLLKKLTKHRKAQIDDHQNTESPSNVSTFSISTVNESQNLGSQNPFRL</sequence>
<reference evidence="2 3" key="1">
    <citation type="submission" date="2020-04" db="EMBL/GenBank/DDBJ databases">
        <authorList>
            <person name="Laetsch R D."/>
            <person name="Stevens L."/>
            <person name="Kumar S."/>
            <person name="Blaxter L. M."/>
        </authorList>
    </citation>
    <scope>NUCLEOTIDE SEQUENCE [LARGE SCALE GENOMIC DNA]</scope>
</reference>
<feature type="region of interest" description="Disordered" evidence="1">
    <location>
        <begin position="79"/>
        <end position="134"/>
    </location>
</feature>
<name>A0A8S1EXG3_9PELO</name>
<evidence type="ECO:0000256" key="1">
    <source>
        <dbReference type="SAM" id="MobiDB-lite"/>
    </source>
</evidence>
<evidence type="ECO:0000313" key="2">
    <source>
        <dbReference type="EMBL" id="CAB3402687.1"/>
    </source>
</evidence>
<comment type="caution">
    <text evidence="2">The sequence shown here is derived from an EMBL/GenBank/DDBJ whole genome shotgun (WGS) entry which is preliminary data.</text>
</comment>
<proteinExistence type="predicted"/>
<protein>
    <submittedName>
        <fullName evidence="2">Uncharacterized protein</fullName>
    </submittedName>
</protein>
<keyword evidence="3" id="KW-1185">Reference proteome</keyword>
<dbReference type="AlphaFoldDB" id="A0A8S1EXG3"/>
<feature type="compositionally biased region" description="Acidic residues" evidence="1">
    <location>
        <begin position="116"/>
        <end position="134"/>
    </location>
</feature>
<dbReference type="EMBL" id="CADEPM010000003">
    <property type="protein sequence ID" value="CAB3402687.1"/>
    <property type="molecule type" value="Genomic_DNA"/>
</dbReference>
<feature type="compositionally biased region" description="Basic and acidic residues" evidence="1">
    <location>
        <begin position="79"/>
        <end position="101"/>
    </location>
</feature>
<organism evidence="2 3">
    <name type="scientific">Caenorhabditis bovis</name>
    <dbReference type="NCBI Taxonomy" id="2654633"/>
    <lineage>
        <taxon>Eukaryota</taxon>
        <taxon>Metazoa</taxon>
        <taxon>Ecdysozoa</taxon>
        <taxon>Nematoda</taxon>
        <taxon>Chromadorea</taxon>
        <taxon>Rhabditida</taxon>
        <taxon>Rhabditina</taxon>
        <taxon>Rhabditomorpha</taxon>
        <taxon>Rhabditoidea</taxon>
        <taxon>Rhabditidae</taxon>
        <taxon>Peloderinae</taxon>
        <taxon>Caenorhabditis</taxon>
    </lineage>
</organism>
<gene>
    <name evidence="2" type="ORF">CBOVIS_LOCUS5276</name>
</gene>
<accession>A0A8S1EXG3</accession>